<reference evidence="1 2" key="1">
    <citation type="submission" date="2017-09" db="EMBL/GenBank/DDBJ databases">
        <authorList>
            <person name="Ehlers B."/>
            <person name="Leendertz F.H."/>
        </authorList>
    </citation>
    <scope>NUCLEOTIDE SEQUENCE [LARGE SCALE GENOMIC DNA]</scope>
    <source>
        <strain evidence="1 2">Nm42</strain>
    </source>
</reference>
<proteinExistence type="predicted"/>
<dbReference type="RefSeq" id="WP_097107499.1">
    <property type="nucleotide sequence ID" value="NZ_OCMU01000004.1"/>
</dbReference>
<dbReference type="EMBL" id="OCMU01000004">
    <property type="protein sequence ID" value="SOD22588.1"/>
    <property type="molecule type" value="Genomic_DNA"/>
</dbReference>
<evidence type="ECO:0008006" key="3">
    <source>
        <dbReference type="Google" id="ProtNLM"/>
    </source>
</evidence>
<evidence type="ECO:0000313" key="1">
    <source>
        <dbReference type="EMBL" id="SOD22588.1"/>
    </source>
</evidence>
<organism evidence="1 2">
    <name type="scientific">Nitrosomonas ureae</name>
    <dbReference type="NCBI Taxonomy" id="44577"/>
    <lineage>
        <taxon>Bacteria</taxon>
        <taxon>Pseudomonadati</taxon>
        <taxon>Pseudomonadota</taxon>
        <taxon>Betaproteobacteria</taxon>
        <taxon>Nitrosomonadales</taxon>
        <taxon>Nitrosomonadaceae</taxon>
        <taxon>Nitrosomonas</taxon>
    </lineage>
</organism>
<gene>
    <name evidence="1" type="ORF">SAMN06297164_3519</name>
</gene>
<dbReference type="AlphaFoldDB" id="A0A286AL00"/>
<name>A0A286AL00_9PROT</name>
<sequence>MPGLICYFDILGYQNFLKNNSAEKSINKVFNIITSIPDLISKLSENWIKELEQTEYLSLLEKKYLAEFKHNLKHLVFSDTIVLTLPLPSFHLHSNTIKIFHVGLYHIKLCASVLMEEMHSQGLPVRGVIHEGEFFLKDSCLAGSGIVEAYQLCEELNFSGLVCTQSLSNTLLERFKLHKPIINNDGAALLFTYPTPLKNGSEIKLVLVNWMEVILAVKEDSHYFDECRKDIEYYVLKSFWAHLKDCPNLVDLKVHNTVKLIRKMLLNVDLRNNSEIQDDNINKDLNITHQLSHEEHTIKADKFFQKIFEWVRSKGFINTNLKHLMKIQRTEDWFIFLGNTNDFKLITRNEAKYEELALVSLTSNKGIIVEPECRPDFEAILKEFEENYQSFTYLSLSNQEEIIKKYIKKK</sequence>
<evidence type="ECO:0000313" key="2">
    <source>
        <dbReference type="Proteomes" id="UP000219335"/>
    </source>
</evidence>
<dbReference type="Proteomes" id="UP000219335">
    <property type="component" value="Unassembled WGS sequence"/>
</dbReference>
<accession>A0A286AL00</accession>
<protein>
    <recommendedName>
        <fullName evidence="3">Guanylate cyclase domain-containing protein</fullName>
    </recommendedName>
</protein>